<accession>A0A392NPI5</accession>
<protein>
    <submittedName>
        <fullName evidence="1">F-box/RNI/FBD-like domain protein</fullName>
    </submittedName>
</protein>
<feature type="non-terminal residue" evidence="1">
    <location>
        <position position="142"/>
    </location>
</feature>
<dbReference type="Proteomes" id="UP000265520">
    <property type="component" value="Unassembled WGS sequence"/>
</dbReference>
<reference evidence="1 2" key="1">
    <citation type="journal article" date="2018" name="Front. Plant Sci.">
        <title>Red Clover (Trifolium pratense) and Zigzag Clover (T. medium) - A Picture of Genomic Similarities and Differences.</title>
        <authorList>
            <person name="Dluhosova J."/>
            <person name="Istvanek J."/>
            <person name="Nedelnik J."/>
            <person name="Repkova J."/>
        </authorList>
    </citation>
    <scope>NUCLEOTIDE SEQUENCE [LARGE SCALE GENOMIC DNA]</scope>
    <source>
        <strain evidence="2">cv. 10/8</strain>
        <tissue evidence="1">Leaf</tissue>
    </source>
</reference>
<keyword evidence="2" id="KW-1185">Reference proteome</keyword>
<comment type="caution">
    <text evidence="1">The sequence shown here is derived from an EMBL/GenBank/DDBJ whole genome shotgun (WGS) entry which is preliminary data.</text>
</comment>
<proteinExistence type="predicted"/>
<dbReference type="EMBL" id="LXQA010043140">
    <property type="protein sequence ID" value="MCI00415.1"/>
    <property type="molecule type" value="Genomic_DNA"/>
</dbReference>
<evidence type="ECO:0000313" key="2">
    <source>
        <dbReference type="Proteomes" id="UP000265520"/>
    </source>
</evidence>
<evidence type="ECO:0000313" key="1">
    <source>
        <dbReference type="EMBL" id="MCI00415.1"/>
    </source>
</evidence>
<dbReference type="InterPro" id="IPR032675">
    <property type="entry name" value="LRR_dom_sf"/>
</dbReference>
<dbReference type="AlphaFoldDB" id="A0A392NPI5"/>
<name>A0A392NPI5_9FABA</name>
<dbReference type="Gene3D" id="3.80.10.10">
    <property type="entry name" value="Ribonuclease Inhibitor"/>
    <property type="match status" value="1"/>
</dbReference>
<dbReference type="SUPFAM" id="SSF52047">
    <property type="entry name" value="RNI-like"/>
    <property type="match status" value="1"/>
</dbReference>
<organism evidence="1 2">
    <name type="scientific">Trifolium medium</name>
    <dbReference type="NCBI Taxonomy" id="97028"/>
    <lineage>
        <taxon>Eukaryota</taxon>
        <taxon>Viridiplantae</taxon>
        <taxon>Streptophyta</taxon>
        <taxon>Embryophyta</taxon>
        <taxon>Tracheophyta</taxon>
        <taxon>Spermatophyta</taxon>
        <taxon>Magnoliopsida</taxon>
        <taxon>eudicotyledons</taxon>
        <taxon>Gunneridae</taxon>
        <taxon>Pentapetalae</taxon>
        <taxon>rosids</taxon>
        <taxon>fabids</taxon>
        <taxon>Fabales</taxon>
        <taxon>Fabaceae</taxon>
        <taxon>Papilionoideae</taxon>
        <taxon>50 kb inversion clade</taxon>
        <taxon>NPAAA clade</taxon>
        <taxon>Hologalegina</taxon>
        <taxon>IRL clade</taxon>
        <taxon>Trifolieae</taxon>
        <taxon>Trifolium</taxon>
    </lineage>
</organism>
<sequence length="142" mass="16619">MFGCAYLLVDKLPPNIFSYKTLVALHMRGLLVNDLSNVVVDLPRLKTLHLSRVSFQSVEYLTKAEVLHVELNMMKHLNTSYRQFPMCHNLTNMELILKNNHSEKWNWLLEVLNHSPKLQNLTILTHEDPRHGYGILDNWMDP</sequence>